<dbReference type="Proteomes" id="UP001175227">
    <property type="component" value="Unassembled WGS sequence"/>
</dbReference>
<keyword evidence="2" id="KW-1185">Reference proteome</keyword>
<dbReference type="AlphaFoldDB" id="A0AA39UDB1"/>
<dbReference type="GO" id="GO:0007166">
    <property type="term" value="P:cell surface receptor signaling pathway"/>
    <property type="evidence" value="ECO:0007669"/>
    <property type="project" value="InterPro"/>
</dbReference>
<comment type="caution">
    <text evidence="1">The sequence shown here is derived from an EMBL/GenBank/DDBJ whole genome shotgun (WGS) entry which is preliminary data.</text>
</comment>
<dbReference type="Gene3D" id="1.20.930.20">
    <property type="entry name" value="Adaptor protein Cbl, N-terminal domain"/>
    <property type="match status" value="1"/>
</dbReference>
<sequence>MTTKGSPDDTHVAGTSSGNKTANATKILGIVQTICDALDGVPYVRMVVALASTAINIIEEVNACKGEWDKVKATLLKIRDIVLEFRHGQDASAPLPNDVRSAFRELEICLGEVHEAVIRYQDVNVWKEVLGRSALKAEATSCVGHIDMAVKVFHVCHLCFCTWS</sequence>
<evidence type="ECO:0000313" key="1">
    <source>
        <dbReference type="EMBL" id="KAK0482518.1"/>
    </source>
</evidence>
<dbReference type="InterPro" id="IPR059179">
    <property type="entry name" value="MLKL-like_MCAfunc"/>
</dbReference>
<dbReference type="InterPro" id="IPR036537">
    <property type="entry name" value="Adaptor_Cbl_N_dom_sf"/>
</dbReference>
<organism evidence="1 2">
    <name type="scientific">Armillaria novae-zelandiae</name>
    <dbReference type="NCBI Taxonomy" id="153914"/>
    <lineage>
        <taxon>Eukaryota</taxon>
        <taxon>Fungi</taxon>
        <taxon>Dikarya</taxon>
        <taxon>Basidiomycota</taxon>
        <taxon>Agaricomycotina</taxon>
        <taxon>Agaricomycetes</taxon>
        <taxon>Agaricomycetidae</taxon>
        <taxon>Agaricales</taxon>
        <taxon>Marasmiineae</taxon>
        <taxon>Physalacriaceae</taxon>
        <taxon>Armillaria</taxon>
    </lineage>
</organism>
<name>A0AA39UDB1_9AGAR</name>
<evidence type="ECO:0000313" key="2">
    <source>
        <dbReference type="Proteomes" id="UP001175227"/>
    </source>
</evidence>
<proteinExistence type="predicted"/>
<dbReference type="CDD" id="cd21037">
    <property type="entry name" value="MLKL_NTD"/>
    <property type="match status" value="1"/>
</dbReference>
<accession>A0AA39UDB1</accession>
<reference evidence="1" key="1">
    <citation type="submission" date="2023-06" db="EMBL/GenBank/DDBJ databases">
        <authorList>
            <consortium name="Lawrence Berkeley National Laboratory"/>
            <person name="Ahrendt S."/>
            <person name="Sahu N."/>
            <person name="Indic B."/>
            <person name="Wong-Bajracharya J."/>
            <person name="Merenyi Z."/>
            <person name="Ke H.-M."/>
            <person name="Monk M."/>
            <person name="Kocsube S."/>
            <person name="Drula E."/>
            <person name="Lipzen A."/>
            <person name="Balint B."/>
            <person name="Henrissat B."/>
            <person name="Andreopoulos B."/>
            <person name="Martin F.M."/>
            <person name="Harder C.B."/>
            <person name="Rigling D."/>
            <person name="Ford K.L."/>
            <person name="Foster G.D."/>
            <person name="Pangilinan J."/>
            <person name="Papanicolaou A."/>
            <person name="Barry K."/>
            <person name="LaButti K."/>
            <person name="Viragh M."/>
            <person name="Koriabine M."/>
            <person name="Yan M."/>
            <person name="Riley R."/>
            <person name="Champramary S."/>
            <person name="Plett K.L."/>
            <person name="Tsai I.J."/>
            <person name="Slot J."/>
            <person name="Sipos G."/>
            <person name="Plett J."/>
            <person name="Nagy L.G."/>
            <person name="Grigoriev I.V."/>
        </authorList>
    </citation>
    <scope>NUCLEOTIDE SEQUENCE</scope>
    <source>
        <strain evidence="1">ICMP 16352</strain>
    </source>
</reference>
<gene>
    <name evidence="1" type="ORF">IW261DRAFT_1468137</name>
</gene>
<protein>
    <submittedName>
        <fullName evidence="1">Uncharacterized protein</fullName>
    </submittedName>
</protein>
<dbReference type="EMBL" id="JAUEPR010000007">
    <property type="protein sequence ID" value="KAK0482518.1"/>
    <property type="molecule type" value="Genomic_DNA"/>
</dbReference>